<gene>
    <name evidence="3" type="ORF">D477_008248</name>
</gene>
<comment type="caution">
    <text evidence="3">The sequence shown here is derived from an EMBL/GenBank/DDBJ whole genome shotgun (WGS) entry which is preliminary data.</text>
</comment>
<reference evidence="3 4" key="1">
    <citation type="journal article" date="2013" name="Genome Announc.">
        <title>Draft Genome Sequence of Arthrobacter crystallopoietes Strain BAB-32, Revealing Genes for Bioremediation.</title>
        <authorList>
            <person name="Joshi M.N."/>
            <person name="Pandit A.S."/>
            <person name="Sharma A."/>
            <person name="Pandya R.V."/>
            <person name="Desai S.M."/>
            <person name="Saxena A.K."/>
            <person name="Bagatharia S.B."/>
        </authorList>
    </citation>
    <scope>NUCLEOTIDE SEQUENCE [LARGE SCALE GENOMIC DNA]</scope>
    <source>
        <strain evidence="3 4">BAB-32</strain>
    </source>
</reference>
<accession>N1V061</accession>
<evidence type="ECO:0000259" key="2">
    <source>
        <dbReference type="SMART" id="SM00903"/>
    </source>
</evidence>
<evidence type="ECO:0000313" key="3">
    <source>
        <dbReference type="EMBL" id="EMY34690.1"/>
    </source>
</evidence>
<protein>
    <submittedName>
        <fullName evidence="3">Oxidoreductase</fullName>
    </submittedName>
</protein>
<dbReference type="PANTHER" id="PTHR30466">
    <property type="entry name" value="FLAVIN REDUCTASE"/>
    <property type="match status" value="1"/>
</dbReference>
<dbReference type="GO" id="GO:0010181">
    <property type="term" value="F:FMN binding"/>
    <property type="evidence" value="ECO:0007669"/>
    <property type="project" value="InterPro"/>
</dbReference>
<keyword evidence="1" id="KW-0560">Oxidoreductase</keyword>
<dbReference type="InterPro" id="IPR050268">
    <property type="entry name" value="NADH-dep_flavin_reductase"/>
</dbReference>
<dbReference type="SUPFAM" id="SSF50475">
    <property type="entry name" value="FMN-binding split barrel"/>
    <property type="match status" value="1"/>
</dbReference>
<dbReference type="OrthoDB" id="3176898at2"/>
<dbReference type="EMBL" id="ANPE02000104">
    <property type="protein sequence ID" value="EMY34690.1"/>
    <property type="molecule type" value="Genomic_DNA"/>
</dbReference>
<dbReference type="Pfam" id="PF01613">
    <property type="entry name" value="Flavin_Reduct"/>
    <property type="match status" value="1"/>
</dbReference>
<keyword evidence="4" id="KW-1185">Reference proteome</keyword>
<dbReference type="PANTHER" id="PTHR30466:SF15">
    <property type="entry name" value="POSSIBLE OXIDOREDUCTASE"/>
    <property type="match status" value="1"/>
</dbReference>
<dbReference type="Proteomes" id="UP000010729">
    <property type="component" value="Unassembled WGS sequence"/>
</dbReference>
<evidence type="ECO:0000256" key="1">
    <source>
        <dbReference type="ARBA" id="ARBA00023002"/>
    </source>
</evidence>
<feature type="domain" description="Flavin reductase like" evidence="2">
    <location>
        <begin position="11"/>
        <end position="161"/>
    </location>
</feature>
<organism evidence="3 4">
    <name type="scientific">Arthrobacter crystallopoietes BAB-32</name>
    <dbReference type="NCBI Taxonomy" id="1246476"/>
    <lineage>
        <taxon>Bacteria</taxon>
        <taxon>Bacillati</taxon>
        <taxon>Actinomycetota</taxon>
        <taxon>Actinomycetes</taxon>
        <taxon>Micrococcales</taxon>
        <taxon>Micrococcaceae</taxon>
        <taxon>Crystallibacter</taxon>
    </lineage>
</organism>
<dbReference type="InterPro" id="IPR002563">
    <property type="entry name" value="Flavin_Rdtase-like_dom"/>
</dbReference>
<proteinExistence type="predicted"/>
<dbReference type="Gene3D" id="2.30.110.10">
    <property type="entry name" value="Electron Transport, Fmn-binding Protein, Chain A"/>
    <property type="match status" value="1"/>
</dbReference>
<evidence type="ECO:0000313" key="4">
    <source>
        <dbReference type="Proteomes" id="UP000010729"/>
    </source>
</evidence>
<dbReference type="RefSeq" id="WP_005268500.1">
    <property type="nucleotide sequence ID" value="NZ_ANPE02000104.1"/>
</dbReference>
<name>N1V061_9MICC</name>
<dbReference type="SMART" id="SM00903">
    <property type="entry name" value="Flavin_Reduct"/>
    <property type="match status" value="1"/>
</dbReference>
<sequence length="166" mass="17545">MGIDDDIDRLVSGLDYPMLIVTAASEQAGRVSRSGCLVGFATQCSISPARFLVCISKNNHTHRVAREAAVLAIHLPAADQRGLASLFGEHTGDEVDKFAECEWTDGPGGVPLLTDCPRRMVAKVLDRFDLGDHTGFLVAPVDATVSSDAAVLLSSHVADFDAGHSA</sequence>
<dbReference type="AlphaFoldDB" id="N1V061"/>
<dbReference type="InterPro" id="IPR012349">
    <property type="entry name" value="Split_barrel_FMN-bd"/>
</dbReference>
<dbReference type="GO" id="GO:0042602">
    <property type="term" value="F:riboflavin reductase (NADPH) activity"/>
    <property type="evidence" value="ECO:0007669"/>
    <property type="project" value="TreeGrafter"/>
</dbReference>